<evidence type="ECO:0000313" key="4">
    <source>
        <dbReference type="EMBL" id="MFC4822965.1"/>
    </source>
</evidence>
<proteinExistence type="predicted"/>
<sequence>MSDSDDGRRRAADSSTTGESDEVAVERLPPDEAFELLAHETRFRILETLNETDGSLAFSELRERVGVDDPGQFNYHLGKLTDRFVTSSDEGYELAAPGWRVVGAVLSGGYTKALDADPIETDVPCLSCESGMELRFRGEKVQIQCPECDETYTNIPIPAGIFEGVSPDEAPGVVDSWLKRLHSTANYGFCPNCDGKLDQTVLLPGDEDVPEDWETDDEAIVSYTCTRCGFSWYSSFPFPAVLHPAVVGVYHDHGIDMRETPFWNLDGLQADSATVTSSAPLRVEVTTTVGEQRICFTFDEDMNVVEERRD</sequence>
<protein>
    <submittedName>
        <fullName evidence="4">Winged helix-turn-helix domain-containing protein</fullName>
    </submittedName>
</protein>
<dbReference type="Gene3D" id="1.10.10.10">
    <property type="entry name" value="Winged helix-like DNA-binding domain superfamily/Winged helix DNA-binding domain"/>
    <property type="match status" value="1"/>
</dbReference>
<feature type="domain" description="DUF7347" evidence="2">
    <location>
        <begin position="30"/>
        <end position="105"/>
    </location>
</feature>
<feature type="compositionally biased region" description="Basic and acidic residues" evidence="1">
    <location>
        <begin position="1"/>
        <end position="12"/>
    </location>
</feature>
<dbReference type="GeneID" id="73045990"/>
<evidence type="ECO:0000259" key="3">
    <source>
        <dbReference type="Pfam" id="PF24042"/>
    </source>
</evidence>
<evidence type="ECO:0000313" key="5">
    <source>
        <dbReference type="Proteomes" id="UP001595945"/>
    </source>
</evidence>
<dbReference type="Proteomes" id="UP001595945">
    <property type="component" value="Unassembled WGS sequence"/>
</dbReference>
<evidence type="ECO:0000259" key="2">
    <source>
        <dbReference type="Pfam" id="PF24038"/>
    </source>
</evidence>
<dbReference type="Pfam" id="PF24042">
    <property type="entry name" value="DUF7351"/>
    <property type="match status" value="1"/>
</dbReference>
<dbReference type="InterPro" id="IPR036388">
    <property type="entry name" value="WH-like_DNA-bd_sf"/>
</dbReference>
<dbReference type="InterPro" id="IPR055775">
    <property type="entry name" value="DUF7351"/>
</dbReference>
<comment type="caution">
    <text evidence="4">The sequence shown here is derived from an EMBL/GenBank/DDBJ whole genome shotgun (WGS) entry which is preliminary data.</text>
</comment>
<dbReference type="InterPro" id="IPR055771">
    <property type="entry name" value="DUF7347"/>
</dbReference>
<organism evidence="4 5">
    <name type="scientific">Halorussus aquaticus</name>
    <dbReference type="NCBI Taxonomy" id="2953748"/>
    <lineage>
        <taxon>Archaea</taxon>
        <taxon>Methanobacteriati</taxon>
        <taxon>Methanobacteriota</taxon>
        <taxon>Stenosarchaea group</taxon>
        <taxon>Halobacteria</taxon>
        <taxon>Halobacteriales</taxon>
        <taxon>Haladaptataceae</taxon>
        <taxon>Halorussus</taxon>
    </lineage>
</organism>
<dbReference type="EMBL" id="JBHSHT010000001">
    <property type="protein sequence ID" value="MFC4822965.1"/>
    <property type="molecule type" value="Genomic_DNA"/>
</dbReference>
<reference evidence="4 5" key="1">
    <citation type="journal article" date="2019" name="Int. J. Syst. Evol. Microbiol.">
        <title>The Global Catalogue of Microorganisms (GCM) 10K type strain sequencing project: providing services to taxonomists for standard genome sequencing and annotation.</title>
        <authorList>
            <consortium name="The Broad Institute Genomics Platform"/>
            <consortium name="The Broad Institute Genome Sequencing Center for Infectious Disease"/>
            <person name="Wu L."/>
            <person name="Ma J."/>
        </authorList>
    </citation>
    <scope>NUCLEOTIDE SEQUENCE [LARGE SCALE GENOMIC DNA]</scope>
    <source>
        <strain evidence="4 5">XZYJ18</strain>
    </source>
</reference>
<gene>
    <name evidence="4" type="ORF">ACFO9K_01695</name>
</gene>
<keyword evidence="5" id="KW-1185">Reference proteome</keyword>
<dbReference type="RefSeq" id="WP_254267531.1">
    <property type="nucleotide sequence ID" value="NZ_CP100400.1"/>
</dbReference>
<name>A0ABD5PWV5_9EURY</name>
<dbReference type="InterPro" id="IPR011991">
    <property type="entry name" value="ArsR-like_HTH"/>
</dbReference>
<accession>A0ABD5PWV5</accession>
<dbReference type="InterPro" id="IPR036390">
    <property type="entry name" value="WH_DNA-bd_sf"/>
</dbReference>
<dbReference type="SUPFAM" id="SSF46785">
    <property type="entry name" value="Winged helix' DNA-binding domain"/>
    <property type="match status" value="1"/>
</dbReference>
<feature type="domain" description="DUF7351" evidence="3">
    <location>
        <begin position="123"/>
        <end position="304"/>
    </location>
</feature>
<evidence type="ECO:0000256" key="1">
    <source>
        <dbReference type="SAM" id="MobiDB-lite"/>
    </source>
</evidence>
<dbReference type="CDD" id="cd00090">
    <property type="entry name" value="HTH_ARSR"/>
    <property type="match status" value="1"/>
</dbReference>
<dbReference type="Pfam" id="PF24038">
    <property type="entry name" value="DUF7347"/>
    <property type="match status" value="1"/>
</dbReference>
<feature type="region of interest" description="Disordered" evidence="1">
    <location>
        <begin position="1"/>
        <end position="24"/>
    </location>
</feature>
<dbReference type="AlphaFoldDB" id="A0ABD5PWV5"/>